<dbReference type="AlphaFoldDB" id="A0A2R6S6P6"/>
<evidence type="ECO:0000256" key="2">
    <source>
        <dbReference type="ARBA" id="ARBA00012439"/>
    </source>
</evidence>
<evidence type="ECO:0000256" key="10">
    <source>
        <dbReference type="ARBA" id="ARBA00032873"/>
    </source>
</evidence>
<evidence type="ECO:0000256" key="8">
    <source>
        <dbReference type="ARBA" id="ARBA00032424"/>
    </source>
</evidence>
<evidence type="ECO:0000313" key="12">
    <source>
        <dbReference type="EMBL" id="PSS37957.1"/>
    </source>
</evidence>
<protein>
    <recommendedName>
        <fullName evidence="10">(2E,6E)-farnesyl diphosphate synthase</fullName>
        <ecNumber evidence="3">2.5.1.1</ecNumber>
        <ecNumber evidence="2">2.5.1.10</ecNumber>
    </recommendedName>
    <alternativeName>
        <fullName evidence="9">Dimethylallyltranstransferase</fullName>
    </alternativeName>
    <alternativeName>
        <fullName evidence="8">Farnesyl diphosphate synthase</fullName>
    </alternativeName>
    <alternativeName>
        <fullName evidence="7">Geranyltranstransferase</fullName>
    </alternativeName>
</protein>
<dbReference type="EC" id="2.5.1.1" evidence="3"/>
<organism evidence="12 13">
    <name type="scientific">Hermanssonia centrifuga</name>
    <dbReference type="NCBI Taxonomy" id="98765"/>
    <lineage>
        <taxon>Eukaryota</taxon>
        <taxon>Fungi</taxon>
        <taxon>Dikarya</taxon>
        <taxon>Basidiomycota</taxon>
        <taxon>Agaricomycotina</taxon>
        <taxon>Agaricomycetes</taxon>
        <taxon>Polyporales</taxon>
        <taxon>Meruliaceae</taxon>
        <taxon>Hermanssonia</taxon>
    </lineage>
</organism>
<evidence type="ECO:0000256" key="3">
    <source>
        <dbReference type="ARBA" id="ARBA00012833"/>
    </source>
</evidence>
<gene>
    <name evidence="12" type="ORF">PHLCEN_2v214</name>
</gene>
<comment type="similarity">
    <text evidence="11">Belongs to the FPP/GGPP synthase family.</text>
</comment>
<keyword evidence="13" id="KW-1185">Reference proteome</keyword>
<reference evidence="12 13" key="1">
    <citation type="submission" date="2018-02" db="EMBL/GenBank/DDBJ databases">
        <title>Genome sequence of the basidiomycete white-rot fungus Phlebia centrifuga.</title>
        <authorList>
            <person name="Granchi Z."/>
            <person name="Peng M."/>
            <person name="de Vries R.P."/>
            <person name="Hilden K."/>
            <person name="Makela M.R."/>
            <person name="Grigoriev I."/>
            <person name="Riley R."/>
        </authorList>
    </citation>
    <scope>NUCLEOTIDE SEQUENCE [LARGE SCALE GENOMIC DNA]</scope>
    <source>
        <strain evidence="12 13">FBCC195</strain>
    </source>
</reference>
<evidence type="ECO:0000256" key="11">
    <source>
        <dbReference type="RuleBase" id="RU004466"/>
    </source>
</evidence>
<dbReference type="InterPro" id="IPR008949">
    <property type="entry name" value="Isoprenoid_synthase_dom_sf"/>
</dbReference>
<dbReference type="PANTHER" id="PTHR11525:SF0">
    <property type="entry name" value="FARNESYL PYROPHOSPHATE SYNTHASE"/>
    <property type="match status" value="1"/>
</dbReference>
<dbReference type="InterPro" id="IPR000092">
    <property type="entry name" value="Polyprenyl_synt"/>
</dbReference>
<dbReference type="PANTHER" id="PTHR11525">
    <property type="entry name" value="FARNESYL-PYROPHOSPHATE SYNTHETASE"/>
    <property type="match status" value="1"/>
</dbReference>
<evidence type="ECO:0000256" key="9">
    <source>
        <dbReference type="ARBA" id="ARBA00032448"/>
    </source>
</evidence>
<keyword evidence="4 11" id="KW-0808">Transferase</keyword>
<evidence type="ECO:0000256" key="5">
    <source>
        <dbReference type="ARBA" id="ARBA00022723"/>
    </source>
</evidence>
<dbReference type="SUPFAM" id="SSF48576">
    <property type="entry name" value="Terpenoid synthases"/>
    <property type="match status" value="1"/>
</dbReference>
<evidence type="ECO:0000256" key="1">
    <source>
        <dbReference type="ARBA" id="ARBA00001946"/>
    </source>
</evidence>
<dbReference type="EC" id="2.5.1.10" evidence="2"/>
<dbReference type="InterPro" id="IPR039702">
    <property type="entry name" value="FPS1-like"/>
</dbReference>
<dbReference type="PROSITE" id="PS00444">
    <property type="entry name" value="POLYPRENYL_SYNTHASE_2"/>
    <property type="match status" value="1"/>
</dbReference>
<sequence>MSSKAEKRAKFEHVFTVIRDELVDFFKSQNLPQDATEWFAKNLDYNVPGGKLNRGLSVVDSVEILKRRSLTDEEYFKSAVLGWCVELLQAFFLVSDDLMDSSITRRSQPCWYRIEEVGYIAVNDAFLLESAIYWLLKKHFRADPAYINLIELFHETSLQTEIGQLLDLITAPEDKVDLSKFSLKRTGEQDLYALASSILIPLGEYFQVQDDYLDFAGTPEQIGKIGTDIVDNKCSWCVNTALAVATPEQREVLDKNYGRKNAEAEKNVKEVFEAVGVRARYEEYEEKAYKRIIGLIETIPEGGSGKDGEVKLQRAVFKSFLDKIYKRQK</sequence>
<name>A0A2R6S6P6_9APHY</name>
<comment type="caution">
    <text evidence="12">The sequence shown here is derived from an EMBL/GenBank/DDBJ whole genome shotgun (WGS) entry which is preliminary data.</text>
</comment>
<dbReference type="STRING" id="98765.A0A2R6S6P6"/>
<evidence type="ECO:0000256" key="6">
    <source>
        <dbReference type="ARBA" id="ARBA00022842"/>
    </source>
</evidence>
<proteinExistence type="inferred from homology"/>
<dbReference type="CDD" id="cd00685">
    <property type="entry name" value="Trans_IPPS_HT"/>
    <property type="match status" value="1"/>
</dbReference>
<accession>A0A2R6S6P6</accession>
<evidence type="ECO:0000313" key="13">
    <source>
        <dbReference type="Proteomes" id="UP000186601"/>
    </source>
</evidence>
<dbReference type="EMBL" id="MLYV02000016">
    <property type="protein sequence ID" value="PSS37957.1"/>
    <property type="molecule type" value="Genomic_DNA"/>
</dbReference>
<dbReference type="Pfam" id="PF00348">
    <property type="entry name" value="polyprenyl_synt"/>
    <property type="match status" value="2"/>
</dbReference>
<dbReference type="Proteomes" id="UP000186601">
    <property type="component" value="Unassembled WGS sequence"/>
</dbReference>
<dbReference type="OrthoDB" id="10257492at2759"/>
<dbReference type="GO" id="GO:0045337">
    <property type="term" value="P:farnesyl diphosphate biosynthetic process"/>
    <property type="evidence" value="ECO:0007669"/>
    <property type="project" value="TreeGrafter"/>
</dbReference>
<evidence type="ECO:0000256" key="7">
    <source>
        <dbReference type="ARBA" id="ARBA00032380"/>
    </source>
</evidence>
<dbReference type="GO" id="GO:0046872">
    <property type="term" value="F:metal ion binding"/>
    <property type="evidence" value="ECO:0007669"/>
    <property type="project" value="UniProtKB-KW"/>
</dbReference>
<evidence type="ECO:0000256" key="4">
    <source>
        <dbReference type="ARBA" id="ARBA00022679"/>
    </source>
</evidence>
<dbReference type="GO" id="GO:0004161">
    <property type="term" value="F:dimethylallyltranstransferase activity"/>
    <property type="evidence" value="ECO:0007669"/>
    <property type="project" value="UniProtKB-EC"/>
</dbReference>
<dbReference type="GO" id="GO:0005737">
    <property type="term" value="C:cytoplasm"/>
    <property type="evidence" value="ECO:0007669"/>
    <property type="project" value="TreeGrafter"/>
</dbReference>
<keyword evidence="5" id="KW-0479">Metal-binding</keyword>
<dbReference type="InterPro" id="IPR033749">
    <property type="entry name" value="Polyprenyl_synt_CS"/>
</dbReference>
<dbReference type="Gene3D" id="1.10.600.10">
    <property type="entry name" value="Farnesyl Diphosphate Synthase"/>
    <property type="match status" value="2"/>
</dbReference>
<comment type="cofactor">
    <cofactor evidence="1">
        <name>Mg(2+)</name>
        <dbReference type="ChEBI" id="CHEBI:18420"/>
    </cofactor>
</comment>
<keyword evidence="6" id="KW-0460">Magnesium</keyword>
<dbReference type="GO" id="GO:0004337">
    <property type="term" value="F:(2E,6E)-farnesyl diphosphate synthase activity"/>
    <property type="evidence" value="ECO:0007669"/>
    <property type="project" value="UniProtKB-EC"/>
</dbReference>